<sequence>MNSSCSSFAISAFCLILAACWAVRACASSCCMAAWRSANARSLARHSLSLASWYRRARSSSSSACLSAARSCIARNRATSSSFSFAIRSFSAARACSRTSFWRR</sequence>
<evidence type="ECO:0000313" key="2">
    <source>
        <dbReference type="EMBL" id="GIL45562.1"/>
    </source>
</evidence>
<proteinExistence type="predicted"/>
<dbReference type="Proteomes" id="UP000747399">
    <property type="component" value="Unassembled WGS sequence"/>
</dbReference>
<comment type="caution">
    <text evidence="2">The sequence shown here is derived from an EMBL/GenBank/DDBJ whole genome shotgun (WGS) entry which is preliminary data.</text>
</comment>
<keyword evidence="3" id="KW-1185">Reference proteome</keyword>
<accession>A0A8J4AQX3</accession>
<gene>
    <name evidence="2" type="ORF">Vafri_2764</name>
</gene>
<name>A0A8J4AQX3_9CHLO</name>
<organism evidence="2 3">
    <name type="scientific">Volvox africanus</name>
    <dbReference type="NCBI Taxonomy" id="51714"/>
    <lineage>
        <taxon>Eukaryota</taxon>
        <taxon>Viridiplantae</taxon>
        <taxon>Chlorophyta</taxon>
        <taxon>core chlorophytes</taxon>
        <taxon>Chlorophyceae</taxon>
        <taxon>CS clade</taxon>
        <taxon>Chlamydomonadales</taxon>
        <taxon>Volvocaceae</taxon>
        <taxon>Volvox</taxon>
    </lineage>
</organism>
<feature type="chain" id="PRO_5035295795" description="Secreted protein" evidence="1">
    <location>
        <begin position="28"/>
        <end position="104"/>
    </location>
</feature>
<evidence type="ECO:0000256" key="1">
    <source>
        <dbReference type="SAM" id="SignalP"/>
    </source>
</evidence>
<protein>
    <recommendedName>
        <fullName evidence="4">Secreted protein</fullName>
    </recommendedName>
</protein>
<keyword evidence="1" id="KW-0732">Signal</keyword>
<reference evidence="2" key="1">
    <citation type="journal article" date="2021" name="Proc. Natl. Acad. Sci. U.S.A.">
        <title>Three genomes in the algal genus Volvox reveal the fate of a haploid sex-determining region after a transition to homothallism.</title>
        <authorList>
            <person name="Yamamoto K."/>
            <person name="Hamaji T."/>
            <person name="Kawai-Toyooka H."/>
            <person name="Matsuzaki R."/>
            <person name="Takahashi F."/>
            <person name="Nishimura Y."/>
            <person name="Kawachi M."/>
            <person name="Noguchi H."/>
            <person name="Minakuchi Y."/>
            <person name="Umen J.G."/>
            <person name="Toyoda A."/>
            <person name="Nozaki H."/>
        </authorList>
    </citation>
    <scope>NUCLEOTIDE SEQUENCE</scope>
    <source>
        <strain evidence="2">NIES-3780</strain>
    </source>
</reference>
<feature type="signal peptide" evidence="1">
    <location>
        <begin position="1"/>
        <end position="27"/>
    </location>
</feature>
<dbReference type="EMBL" id="BNCO01000003">
    <property type="protein sequence ID" value="GIL45562.1"/>
    <property type="molecule type" value="Genomic_DNA"/>
</dbReference>
<evidence type="ECO:0000313" key="3">
    <source>
        <dbReference type="Proteomes" id="UP000747399"/>
    </source>
</evidence>
<dbReference type="AlphaFoldDB" id="A0A8J4AQX3"/>
<evidence type="ECO:0008006" key="4">
    <source>
        <dbReference type="Google" id="ProtNLM"/>
    </source>
</evidence>